<sequence length="78" mass="8749">MLIQVDAELDASGLFCPEPVMMLHTKVRELAGGEVLKVIATDPSTQRDIPKFCTFLEHHLLDSSEQDGTYTYLIRKKG</sequence>
<keyword evidence="2 3" id="KW-0963">Cytoplasm</keyword>
<dbReference type="PANTHER" id="PTHR33279">
    <property type="entry name" value="SULFUR CARRIER PROTEIN YEDF-RELATED"/>
    <property type="match status" value="1"/>
</dbReference>
<dbReference type="HAMAP" id="MF_00413">
    <property type="entry name" value="Thiourid_synth_A"/>
    <property type="match status" value="1"/>
</dbReference>
<dbReference type="EMBL" id="JAXIVU010000004">
    <property type="protein sequence ID" value="MDY7218861.1"/>
    <property type="molecule type" value="Genomic_DNA"/>
</dbReference>
<accession>A0ABU5GPH5</accession>
<dbReference type="GO" id="GO:0016740">
    <property type="term" value="F:transferase activity"/>
    <property type="evidence" value="ECO:0007669"/>
    <property type="project" value="UniProtKB-KW"/>
</dbReference>
<comment type="subcellular location">
    <subcellularLocation>
        <location evidence="3">Cytoplasm</location>
    </subcellularLocation>
</comment>
<keyword evidence="5" id="KW-0808">Transferase</keyword>
<evidence type="ECO:0000259" key="4">
    <source>
        <dbReference type="PROSITE" id="PS01148"/>
    </source>
</evidence>
<comment type="caution">
    <text evidence="5">The sequence shown here is derived from an EMBL/GenBank/DDBJ whole genome shotgun (WGS) entry which is preliminary data.</text>
</comment>
<reference evidence="5 6" key="1">
    <citation type="submission" date="2023-12" db="EMBL/GenBank/DDBJ databases">
        <title>Denitrificimonas halotolerans sp. nov.,a novel species isolated from landfill leachate.</title>
        <authorList>
            <person name="Wang S."/>
        </authorList>
    </citation>
    <scope>NUCLEOTIDE SEQUENCE [LARGE SCALE GENOMIC DNA]</scope>
    <source>
        <strain evidence="5 6">JX-1</strain>
    </source>
</reference>
<dbReference type="PROSITE" id="PS01148">
    <property type="entry name" value="UPF0033"/>
    <property type="match status" value="1"/>
</dbReference>
<gene>
    <name evidence="3 5" type="primary">tusA</name>
    <name evidence="5" type="ORF">TOI97_04660</name>
</gene>
<feature type="domain" description="UPF0033" evidence="4">
    <location>
        <begin position="9"/>
        <end position="33"/>
    </location>
</feature>
<dbReference type="SUPFAM" id="SSF64307">
    <property type="entry name" value="SirA-like"/>
    <property type="match status" value="1"/>
</dbReference>
<evidence type="ECO:0000313" key="6">
    <source>
        <dbReference type="Proteomes" id="UP001294570"/>
    </source>
</evidence>
<dbReference type="Gene3D" id="3.30.110.40">
    <property type="entry name" value="TusA-like domain"/>
    <property type="match status" value="1"/>
</dbReference>
<evidence type="ECO:0000256" key="1">
    <source>
        <dbReference type="ARBA" id="ARBA00008984"/>
    </source>
</evidence>
<comment type="function">
    <text evidence="3">Sulfur carrier protein which probably makes part of a sulfur-relay system.</text>
</comment>
<organism evidence="5 6">
    <name type="scientific">Denitrificimonas halotolerans</name>
    <dbReference type="NCBI Taxonomy" id="3098930"/>
    <lineage>
        <taxon>Bacteria</taxon>
        <taxon>Pseudomonadati</taxon>
        <taxon>Pseudomonadota</taxon>
        <taxon>Gammaproteobacteria</taxon>
        <taxon>Pseudomonadales</taxon>
        <taxon>Pseudomonadaceae</taxon>
        <taxon>Denitrificimonas</taxon>
    </lineage>
</organism>
<dbReference type="NCBIfam" id="NF001423">
    <property type="entry name" value="PRK00299.1"/>
    <property type="match status" value="1"/>
</dbReference>
<evidence type="ECO:0000256" key="2">
    <source>
        <dbReference type="ARBA" id="ARBA00022490"/>
    </source>
</evidence>
<name>A0ABU5GPH5_9GAMM</name>
<dbReference type="Pfam" id="PF01206">
    <property type="entry name" value="TusA"/>
    <property type="match status" value="1"/>
</dbReference>
<dbReference type="Proteomes" id="UP001294570">
    <property type="component" value="Unassembled WGS sequence"/>
</dbReference>
<keyword evidence="6" id="KW-1185">Reference proteome</keyword>
<dbReference type="PANTHER" id="PTHR33279:SF2">
    <property type="entry name" value="SULFUR CARRIER PROTEIN TUSA"/>
    <property type="match status" value="1"/>
</dbReference>
<comment type="similarity">
    <text evidence="1 3">Belongs to the sulfur carrier protein TusA family.</text>
</comment>
<dbReference type="InterPro" id="IPR036868">
    <property type="entry name" value="TusA-like_sf"/>
</dbReference>
<feature type="active site" description="Cysteine persulfide intermediate" evidence="3">
    <location>
        <position position="16"/>
    </location>
</feature>
<dbReference type="InterPro" id="IPR001455">
    <property type="entry name" value="TusA-like"/>
</dbReference>
<protein>
    <recommendedName>
        <fullName evidence="3">Sulfur carrier protein TusA</fullName>
    </recommendedName>
</protein>
<evidence type="ECO:0000313" key="5">
    <source>
        <dbReference type="EMBL" id="MDY7218861.1"/>
    </source>
</evidence>
<dbReference type="RefSeq" id="WP_321553067.1">
    <property type="nucleotide sequence ID" value="NZ_JAXIVU010000004.1"/>
</dbReference>
<proteinExistence type="inferred from homology"/>
<dbReference type="InterPro" id="IPR022931">
    <property type="entry name" value="Sulphur_carrier_TusA"/>
</dbReference>
<dbReference type="CDD" id="cd03423">
    <property type="entry name" value="SirA"/>
    <property type="match status" value="1"/>
</dbReference>
<evidence type="ECO:0000256" key="3">
    <source>
        <dbReference type="HAMAP-Rule" id="MF_00413"/>
    </source>
</evidence>